<feature type="domain" description="Integral membrane bound transporter" evidence="8">
    <location>
        <begin position="351"/>
        <end position="477"/>
    </location>
</feature>
<evidence type="ECO:0000256" key="3">
    <source>
        <dbReference type="ARBA" id="ARBA00022692"/>
    </source>
</evidence>
<keyword evidence="4 7" id="KW-1133">Transmembrane helix</keyword>
<dbReference type="InterPro" id="IPR049453">
    <property type="entry name" value="Memb_transporter_dom"/>
</dbReference>
<keyword evidence="5 7" id="KW-0472">Membrane</keyword>
<keyword evidence="2" id="KW-1003">Cell membrane</keyword>
<feature type="transmembrane region" description="Helical" evidence="7">
    <location>
        <begin position="391"/>
        <end position="408"/>
    </location>
</feature>
<feature type="transmembrane region" description="Helical" evidence="7">
    <location>
        <begin position="338"/>
        <end position="359"/>
    </location>
</feature>
<organism evidence="9 10">
    <name type="scientific">Psychrobacillus mangrovi</name>
    <dbReference type="NCBI Taxonomy" id="3117745"/>
    <lineage>
        <taxon>Bacteria</taxon>
        <taxon>Bacillati</taxon>
        <taxon>Bacillota</taxon>
        <taxon>Bacilli</taxon>
        <taxon>Bacillales</taxon>
        <taxon>Bacillaceae</taxon>
        <taxon>Psychrobacillus</taxon>
    </lineage>
</organism>
<feature type="transmembrane region" description="Helical" evidence="7">
    <location>
        <begin position="129"/>
        <end position="145"/>
    </location>
</feature>
<feature type="transmembrane region" description="Helical" evidence="7">
    <location>
        <begin position="81"/>
        <end position="98"/>
    </location>
</feature>
<gene>
    <name evidence="9" type="ORF">WAX74_09445</name>
</gene>
<keyword evidence="3 7" id="KW-0812">Transmembrane</keyword>
<comment type="similarity">
    <text evidence="6">Belongs to the YccS/YhfK family.</text>
</comment>
<evidence type="ECO:0000256" key="4">
    <source>
        <dbReference type="ARBA" id="ARBA00022989"/>
    </source>
</evidence>
<dbReference type="PANTHER" id="PTHR30509:SF9">
    <property type="entry name" value="MULTIDRUG RESISTANCE PROTEIN MDTO"/>
    <property type="match status" value="1"/>
</dbReference>
<dbReference type="PANTHER" id="PTHR30509">
    <property type="entry name" value="P-HYDROXYBENZOIC ACID EFFLUX PUMP SUBUNIT-RELATED"/>
    <property type="match status" value="1"/>
</dbReference>
<evidence type="ECO:0000256" key="6">
    <source>
        <dbReference type="ARBA" id="ARBA00043993"/>
    </source>
</evidence>
<evidence type="ECO:0000256" key="5">
    <source>
        <dbReference type="ARBA" id="ARBA00023136"/>
    </source>
</evidence>
<evidence type="ECO:0000313" key="9">
    <source>
        <dbReference type="EMBL" id="MEI4769865.1"/>
    </source>
</evidence>
<sequence>MRNKTSETLFSTLLLTIKQAFAVNNNPLPWTKAFSAGVCAGLPVLIGYLFGNLEYGLIAGLGGLTYLYVFNIPYAFRAKKLFFALVGLSIAMGLGTMFAPYPYVSAFVVAIIGAIVTFLFGALRITGPAAIFFVLTFLMGTGMPIDTSLAPLRAGLVFIGGAFSWIIGMMGWIQNPHGPEKIAVKKVYSDLATFINSFGTEHFDDSKEKIGASLNSAEEMLLSGYIPWRVSETFKQLVLLKEQANNIFLYILENGDKLEKMLPKEIGNTIQSIANSIDYKIPKEIPYLKISAHPLHEMVNEAVTIINEPISSNTRRVSISKPSLRVILGGAFDKNSVVFLYALRYGFVLLIAALIAISFDFNRSYWVTLSCAAVLSGATIMATFHRAIQRTLGTIIGILTATAILYFQPDGYVIAIAIFLLTFLTELAIVLNYGIAALFITPNALLLAESTTKIHDISYFASARVIDVLIGCAIGLIGTLIINRKSAASILPHTIAKTIRSQQQLLLTLFSKGSSLVEPEHSRERSKMQTNLTNLKIMYNTALGEIPRDKERLDLYFPVILSVGQLGYLLDSSTKFKDRPILSDSDLSQILLVFETLAKAAEQEIEFSKRQVPEIEGFNKIKTEVKHLQDTLYASGGKVH</sequence>
<dbReference type="Proteomes" id="UP001364890">
    <property type="component" value="Unassembled WGS sequence"/>
</dbReference>
<feature type="transmembrane region" description="Helical" evidence="7">
    <location>
        <begin position="461"/>
        <end position="482"/>
    </location>
</feature>
<dbReference type="EMBL" id="JBAWSY010000005">
    <property type="protein sequence ID" value="MEI4769865.1"/>
    <property type="molecule type" value="Genomic_DNA"/>
</dbReference>
<protein>
    <submittedName>
        <fullName evidence="9">FUSC family protein</fullName>
    </submittedName>
</protein>
<reference evidence="9 10" key="1">
    <citation type="submission" date="2024-01" db="EMBL/GenBank/DDBJ databases">
        <title>Seven novel Bacillus-like species.</title>
        <authorList>
            <person name="Liu G."/>
        </authorList>
    </citation>
    <scope>NUCLEOTIDE SEQUENCE [LARGE SCALE GENOMIC DNA]</scope>
    <source>
        <strain evidence="9 10">FJAT-51614</strain>
    </source>
</reference>
<comment type="caution">
    <text evidence="9">The sequence shown here is derived from an EMBL/GenBank/DDBJ whole genome shotgun (WGS) entry which is preliminary data.</text>
</comment>
<dbReference type="Pfam" id="PF13515">
    <property type="entry name" value="FUSC_2"/>
    <property type="match status" value="1"/>
</dbReference>
<name>A0ABU8F4J2_9BACI</name>
<feature type="transmembrane region" description="Helical" evidence="7">
    <location>
        <begin position="104"/>
        <end position="122"/>
    </location>
</feature>
<dbReference type="RefSeq" id="WP_336497415.1">
    <property type="nucleotide sequence ID" value="NZ_JBAWSY010000005.1"/>
</dbReference>
<evidence type="ECO:0000259" key="8">
    <source>
        <dbReference type="Pfam" id="PF13515"/>
    </source>
</evidence>
<comment type="subcellular location">
    <subcellularLocation>
        <location evidence="1">Cell membrane</location>
        <topology evidence="1">Multi-pass membrane protein</topology>
    </subcellularLocation>
</comment>
<evidence type="ECO:0000256" key="7">
    <source>
        <dbReference type="SAM" id="Phobius"/>
    </source>
</evidence>
<feature type="transmembrane region" description="Helical" evidence="7">
    <location>
        <begin position="365"/>
        <end position="384"/>
    </location>
</feature>
<keyword evidence="10" id="KW-1185">Reference proteome</keyword>
<feature type="transmembrane region" description="Helical" evidence="7">
    <location>
        <begin position="46"/>
        <end position="69"/>
    </location>
</feature>
<feature type="transmembrane region" description="Helical" evidence="7">
    <location>
        <begin position="151"/>
        <end position="173"/>
    </location>
</feature>
<accession>A0ABU8F4J2</accession>
<feature type="transmembrane region" description="Helical" evidence="7">
    <location>
        <begin position="414"/>
        <end position="440"/>
    </location>
</feature>
<evidence type="ECO:0000256" key="2">
    <source>
        <dbReference type="ARBA" id="ARBA00022475"/>
    </source>
</evidence>
<evidence type="ECO:0000313" key="10">
    <source>
        <dbReference type="Proteomes" id="UP001364890"/>
    </source>
</evidence>
<proteinExistence type="inferred from homology"/>
<evidence type="ECO:0000256" key="1">
    <source>
        <dbReference type="ARBA" id="ARBA00004651"/>
    </source>
</evidence>